<accession>A0A4P9X4C8</accession>
<dbReference type="EMBL" id="ML014248">
    <property type="protein sequence ID" value="RKO99913.1"/>
    <property type="molecule type" value="Genomic_DNA"/>
</dbReference>
<keyword evidence="3" id="KW-1185">Reference proteome</keyword>
<feature type="compositionally biased region" description="Gly residues" evidence="1">
    <location>
        <begin position="113"/>
        <end position="123"/>
    </location>
</feature>
<evidence type="ECO:0000313" key="2">
    <source>
        <dbReference type="EMBL" id="RKO99913.1"/>
    </source>
</evidence>
<proteinExistence type="predicted"/>
<dbReference type="AlphaFoldDB" id="A0A4P9X4C8"/>
<sequence length="199" mass="19633">MAAPPPTAAAASPVATGKPDPAPASAAAEAEPAKTGQTSGIPDPPATPTEPKRRANKRSRMLPTASGVGIGAAAAVATPATATLGGPLSGGSGYAPASVASAAGADAVTTSGGSSGGSGGGGMMPLHSVSRHTATASAQLTAIHDARRSEASNLVSAPPLLLGAAWRARRWRRDRVHYGVPTLGGYRLRTGVWRRPSHV</sequence>
<reference evidence="3" key="1">
    <citation type="journal article" date="2018" name="Nat. Microbiol.">
        <title>Leveraging single-cell genomics to expand the fungal tree of life.</title>
        <authorList>
            <person name="Ahrendt S.R."/>
            <person name="Quandt C.A."/>
            <person name="Ciobanu D."/>
            <person name="Clum A."/>
            <person name="Salamov A."/>
            <person name="Andreopoulos B."/>
            <person name="Cheng J.F."/>
            <person name="Woyke T."/>
            <person name="Pelin A."/>
            <person name="Henrissat B."/>
            <person name="Reynolds N.K."/>
            <person name="Benny G.L."/>
            <person name="Smith M.E."/>
            <person name="James T.Y."/>
            <person name="Grigoriev I.V."/>
        </authorList>
    </citation>
    <scope>NUCLEOTIDE SEQUENCE [LARGE SCALE GENOMIC DNA]</scope>
    <source>
        <strain evidence="3">ATCC 52028</strain>
    </source>
</reference>
<evidence type="ECO:0000256" key="1">
    <source>
        <dbReference type="SAM" id="MobiDB-lite"/>
    </source>
</evidence>
<gene>
    <name evidence="2" type="ORF">CXG81DRAFT_27365</name>
</gene>
<dbReference type="Proteomes" id="UP000274922">
    <property type="component" value="Unassembled WGS sequence"/>
</dbReference>
<organism evidence="2 3">
    <name type="scientific">Caulochytrium protostelioides</name>
    <dbReference type="NCBI Taxonomy" id="1555241"/>
    <lineage>
        <taxon>Eukaryota</taxon>
        <taxon>Fungi</taxon>
        <taxon>Fungi incertae sedis</taxon>
        <taxon>Chytridiomycota</taxon>
        <taxon>Chytridiomycota incertae sedis</taxon>
        <taxon>Chytridiomycetes</taxon>
        <taxon>Caulochytriales</taxon>
        <taxon>Caulochytriaceae</taxon>
        <taxon>Caulochytrium</taxon>
    </lineage>
</organism>
<feature type="region of interest" description="Disordered" evidence="1">
    <location>
        <begin position="1"/>
        <end position="61"/>
    </location>
</feature>
<protein>
    <submittedName>
        <fullName evidence="2">Uncharacterized protein</fullName>
    </submittedName>
</protein>
<feature type="region of interest" description="Disordered" evidence="1">
    <location>
        <begin position="107"/>
        <end position="135"/>
    </location>
</feature>
<name>A0A4P9X4C8_9FUNG</name>
<evidence type="ECO:0000313" key="3">
    <source>
        <dbReference type="Proteomes" id="UP000274922"/>
    </source>
</evidence>